<feature type="chain" id="PRO_5026001730" description="Inverse autotransporter beta-domain domain-containing protein" evidence="2">
    <location>
        <begin position="20"/>
        <end position="289"/>
    </location>
</feature>
<keyword evidence="2" id="KW-0732">Signal</keyword>
<reference evidence="4 5" key="1">
    <citation type="journal article" date="2020" name="Nat. Microbiol.">
        <title>Lysogenic host-virus interactions in SAR11 marine bacteria.</title>
        <authorList>
            <person name="Morris R.M."/>
            <person name="Cain K.R."/>
            <person name="Hvorecny K.L."/>
            <person name="Kollman J.M."/>
        </authorList>
    </citation>
    <scope>NUCLEOTIDE SEQUENCE [LARGE SCALE GENOMIC DNA]</scope>
    <source>
        <strain evidence="4 5">NP1</strain>
    </source>
</reference>
<dbReference type="EMBL" id="CP038852">
    <property type="protein sequence ID" value="QIZ20193.1"/>
    <property type="molecule type" value="Genomic_DNA"/>
</dbReference>
<dbReference type="InterPro" id="IPR038177">
    <property type="entry name" value="IAT_beta_sf"/>
</dbReference>
<comment type="similarity">
    <text evidence="1">Belongs to the intimin/invasin family.</text>
</comment>
<evidence type="ECO:0000256" key="2">
    <source>
        <dbReference type="SAM" id="SignalP"/>
    </source>
</evidence>
<dbReference type="InterPro" id="IPR051715">
    <property type="entry name" value="Intimin-Invasin_domain"/>
</dbReference>
<dbReference type="InterPro" id="IPR024519">
    <property type="entry name" value="IAT_beta"/>
</dbReference>
<dbReference type="Gene3D" id="2.40.160.160">
    <property type="entry name" value="Inverse autotransporter, beta-domain"/>
    <property type="match status" value="1"/>
</dbReference>
<evidence type="ECO:0000313" key="5">
    <source>
        <dbReference type="Proteomes" id="UP000501094"/>
    </source>
</evidence>
<protein>
    <recommendedName>
        <fullName evidence="3">Inverse autotransporter beta-domain domain-containing protein</fullName>
    </recommendedName>
</protein>
<sequence>MLKILLLILTFFISTVANADGISGALDKTSEKITEYTSEYISNLIPGEGLTEVSINLRENNKPDFNILGTRETQKTDNGNYFMQFSLFSHEQNNDERYTGNLGFGKRILSDDKTLITGFNTFIDHDDNGNTRASIGAELKGAVLELTSNYYMRISDGTDEKVLDGYDFQLTSQVPYLHWANAFVNTYQWDGIDREDIKGTKIGSEFSLTSTLNLEIAYDDKDKKGLEDEYYAKVQFIYPPKEGPTALDGVSEEMWADNKDMSGELLSKVKRQNKIMVEFKGSATISRTD</sequence>
<feature type="signal peptide" evidence="2">
    <location>
        <begin position="1"/>
        <end position="19"/>
    </location>
</feature>
<gene>
    <name evidence="4" type="ORF">E5R92_00070</name>
</gene>
<dbReference type="KEGG" id="peg:E5R92_00070"/>
<dbReference type="Pfam" id="PF11924">
    <property type="entry name" value="IAT_beta"/>
    <property type="match status" value="1"/>
</dbReference>
<evidence type="ECO:0000313" key="4">
    <source>
        <dbReference type="EMBL" id="QIZ20193.1"/>
    </source>
</evidence>
<dbReference type="PANTHER" id="PTHR39576">
    <property type="entry name" value="ATTACHING AND EFFACING PROTEIN HOMOLOG-RELATED-RELATED"/>
    <property type="match status" value="1"/>
</dbReference>
<name>A0A6H1Q1D4_9PROT</name>
<evidence type="ECO:0000256" key="1">
    <source>
        <dbReference type="ARBA" id="ARBA00010116"/>
    </source>
</evidence>
<proteinExistence type="inferred from homology"/>
<dbReference type="PANTHER" id="PTHR39576:SF2">
    <property type="entry name" value="ATTACHING AND EFFACING PROTEIN HOMOLOG-RELATED"/>
    <property type="match status" value="1"/>
</dbReference>
<keyword evidence="5" id="KW-1185">Reference proteome</keyword>
<organism evidence="4 5">
    <name type="scientific">Candidatus Pelagibacter giovannonii</name>
    <dbReference type="NCBI Taxonomy" id="2563896"/>
    <lineage>
        <taxon>Bacteria</taxon>
        <taxon>Pseudomonadati</taxon>
        <taxon>Pseudomonadota</taxon>
        <taxon>Alphaproteobacteria</taxon>
        <taxon>Candidatus Pelagibacterales</taxon>
        <taxon>Candidatus Pelagibacteraceae</taxon>
        <taxon>Candidatus Pelagibacter</taxon>
    </lineage>
</organism>
<dbReference type="GO" id="GO:0009279">
    <property type="term" value="C:cell outer membrane"/>
    <property type="evidence" value="ECO:0007669"/>
    <property type="project" value="TreeGrafter"/>
</dbReference>
<feature type="domain" description="Inverse autotransporter beta-domain" evidence="3">
    <location>
        <begin position="28"/>
        <end position="273"/>
    </location>
</feature>
<dbReference type="Proteomes" id="UP000501094">
    <property type="component" value="Chromosome"/>
</dbReference>
<dbReference type="AlphaFoldDB" id="A0A6H1Q1D4"/>
<dbReference type="RefSeq" id="WP_168606103.1">
    <property type="nucleotide sequence ID" value="NZ_CP038852.1"/>
</dbReference>
<accession>A0A6H1Q1D4</accession>
<evidence type="ECO:0000259" key="3">
    <source>
        <dbReference type="Pfam" id="PF11924"/>
    </source>
</evidence>